<feature type="binding site" evidence="17">
    <location>
        <position position="104"/>
    </location>
    <ligand>
        <name>Zn(2+)</name>
        <dbReference type="ChEBI" id="CHEBI:29105"/>
        <note>catalytic</note>
    </ligand>
</feature>
<keyword evidence="10 14" id="KW-0560">Oxidoreductase</keyword>
<keyword evidence="8 14" id="KW-0862">Zinc</keyword>
<feature type="domain" description="CMP/dCMP-type deaminase" evidence="19">
    <location>
        <begin position="20"/>
        <end position="142"/>
    </location>
</feature>
<dbReference type="GO" id="GO:0009231">
    <property type="term" value="P:riboflavin biosynthetic process"/>
    <property type="evidence" value="ECO:0007669"/>
    <property type="project" value="UniProtKB-UniPathway"/>
</dbReference>
<dbReference type="InterPro" id="IPR050765">
    <property type="entry name" value="Riboflavin_Biosynth_HTPR"/>
</dbReference>
<accession>A0A511DNU5</accession>
<evidence type="ECO:0000313" key="21">
    <source>
        <dbReference type="Proteomes" id="UP000321685"/>
    </source>
</evidence>
<dbReference type="PANTHER" id="PTHR38011">
    <property type="entry name" value="DIHYDROFOLATE REDUCTASE FAMILY PROTEIN (AFU_ORTHOLOGUE AFUA_8G06820)"/>
    <property type="match status" value="1"/>
</dbReference>
<evidence type="ECO:0000256" key="17">
    <source>
        <dbReference type="PIRSR" id="PIRSR006769-3"/>
    </source>
</evidence>
<feature type="binding site" evidence="16">
    <location>
        <position position="192"/>
    </location>
    <ligand>
        <name>substrate</name>
    </ligand>
</feature>
<feature type="active site" description="Proton donor" evidence="15">
    <location>
        <position position="72"/>
    </location>
</feature>
<keyword evidence="7 14" id="KW-0479">Metal-binding</keyword>
<feature type="compositionally biased region" description="Pro residues" evidence="18">
    <location>
        <begin position="8"/>
        <end position="19"/>
    </location>
</feature>
<evidence type="ECO:0000256" key="18">
    <source>
        <dbReference type="SAM" id="MobiDB-lite"/>
    </source>
</evidence>
<feature type="region of interest" description="Disordered" evidence="18">
    <location>
        <begin position="1"/>
        <end position="23"/>
    </location>
</feature>
<dbReference type="UniPathway" id="UPA00275">
    <property type="reaction ID" value="UER00401"/>
</dbReference>
<proteinExistence type="inferred from homology"/>
<comment type="cofactor">
    <cofactor evidence="14 17">
        <name>Zn(2+)</name>
        <dbReference type="ChEBI" id="CHEBI:29105"/>
    </cofactor>
    <text evidence="14 17">Binds 1 zinc ion.</text>
</comment>
<dbReference type="PIRSF" id="PIRSF006769">
    <property type="entry name" value="RibD"/>
    <property type="match status" value="1"/>
</dbReference>
<evidence type="ECO:0000256" key="12">
    <source>
        <dbReference type="ARBA" id="ARBA00049861"/>
    </source>
</evidence>
<dbReference type="GO" id="GO:0008703">
    <property type="term" value="F:5-amino-6-(5-phosphoribosylamino)uracil reductase activity"/>
    <property type="evidence" value="ECO:0007669"/>
    <property type="project" value="UniProtKB-EC"/>
</dbReference>
<evidence type="ECO:0000256" key="9">
    <source>
        <dbReference type="ARBA" id="ARBA00022857"/>
    </source>
</evidence>
<dbReference type="EC" id="1.1.1.193" evidence="14"/>
<evidence type="ECO:0000256" key="5">
    <source>
        <dbReference type="ARBA" id="ARBA00007417"/>
    </source>
</evidence>
<evidence type="ECO:0000256" key="11">
    <source>
        <dbReference type="ARBA" id="ARBA00023268"/>
    </source>
</evidence>
<dbReference type="EMBL" id="BJVJ01000093">
    <property type="protein sequence ID" value="GEL26491.1"/>
    <property type="molecule type" value="Genomic_DNA"/>
</dbReference>
<evidence type="ECO:0000256" key="10">
    <source>
        <dbReference type="ARBA" id="ARBA00023002"/>
    </source>
</evidence>
<keyword evidence="21" id="KW-1185">Reference proteome</keyword>
<dbReference type="PROSITE" id="PS00903">
    <property type="entry name" value="CYT_DCMP_DEAMINASES_1"/>
    <property type="match status" value="1"/>
</dbReference>
<dbReference type="InterPro" id="IPR004794">
    <property type="entry name" value="Eubact_RibD"/>
</dbReference>
<gene>
    <name evidence="20" type="primary">ribD</name>
    <name evidence="20" type="ORF">PSU4_54450</name>
</gene>
<dbReference type="Pfam" id="PF01872">
    <property type="entry name" value="RibD_C"/>
    <property type="match status" value="1"/>
</dbReference>
<evidence type="ECO:0000256" key="3">
    <source>
        <dbReference type="ARBA" id="ARBA00004910"/>
    </source>
</evidence>
<evidence type="ECO:0000256" key="13">
    <source>
        <dbReference type="ARBA" id="ARBA00049886"/>
    </source>
</evidence>
<feature type="binding site" evidence="17">
    <location>
        <position position="70"/>
    </location>
    <ligand>
        <name>Zn(2+)</name>
        <dbReference type="ChEBI" id="CHEBI:29105"/>
        <note>catalytic</note>
    </ligand>
</feature>
<dbReference type="AlphaFoldDB" id="A0A511DNU5"/>
<dbReference type="CDD" id="cd01284">
    <property type="entry name" value="Riboflavin_deaminase-reductase"/>
    <property type="match status" value="1"/>
</dbReference>
<dbReference type="InterPro" id="IPR002734">
    <property type="entry name" value="RibDG_C"/>
</dbReference>
<comment type="catalytic activity">
    <reaction evidence="13 14">
        <text>2,5-diamino-6-hydroxy-4-(5-phosphoribosylamino)-pyrimidine + H2O + H(+) = 5-amino-6-(5-phospho-D-ribosylamino)uracil + NH4(+)</text>
        <dbReference type="Rhea" id="RHEA:21868"/>
        <dbReference type="ChEBI" id="CHEBI:15377"/>
        <dbReference type="ChEBI" id="CHEBI:15378"/>
        <dbReference type="ChEBI" id="CHEBI:28938"/>
        <dbReference type="ChEBI" id="CHEBI:58453"/>
        <dbReference type="ChEBI" id="CHEBI:58614"/>
        <dbReference type="EC" id="3.5.4.26"/>
    </reaction>
</comment>
<feature type="binding site" evidence="16">
    <location>
        <position position="178"/>
    </location>
    <ligand>
        <name>NADP(+)</name>
        <dbReference type="ChEBI" id="CHEBI:58349"/>
    </ligand>
</feature>
<evidence type="ECO:0000256" key="4">
    <source>
        <dbReference type="ARBA" id="ARBA00005259"/>
    </source>
</evidence>
<dbReference type="SUPFAM" id="SSF53597">
    <property type="entry name" value="Dihydrofolate reductase-like"/>
    <property type="match status" value="1"/>
</dbReference>
<name>A0A511DNU5_9PSEU</name>
<keyword evidence="6 14" id="KW-0686">Riboflavin biosynthesis</keyword>
<dbReference type="InterPro" id="IPR016193">
    <property type="entry name" value="Cytidine_deaminase-like"/>
</dbReference>
<evidence type="ECO:0000259" key="19">
    <source>
        <dbReference type="PROSITE" id="PS51747"/>
    </source>
</evidence>
<evidence type="ECO:0000256" key="16">
    <source>
        <dbReference type="PIRSR" id="PIRSR006769-2"/>
    </source>
</evidence>
<feature type="binding site" evidence="16">
    <location>
        <position position="231"/>
    </location>
    <ligand>
        <name>substrate</name>
    </ligand>
</feature>
<comment type="pathway">
    <text evidence="2 14">Cofactor biosynthesis; riboflavin biosynthesis; 5-amino-6-(D-ribitylamino)uracil from GTP: step 2/4.</text>
</comment>
<sequence>MTRLTPAGPTPAGPTPAGPVGPDDAMRIALAASARVHGTTSPNPPVGCVVLAADGTVAGVGATAPPGGPHAEVVALAQAGERARGGTAVVTLEPCAHHGRTPPCTDALRAAGIAAVHVAVADPNPVAAGGAEALRAAGLTVTVGTLAPDIVDAVAAGPLRAWLHAQRTGRPHVTWKFAATLDGRSAAADGTSRWITGPAARARVHTLRATSDAVVVGTGTALADDPALTARDVDGTPLARQPLRVVAGLRDVAPGSHLDAPDVLHVRTHDPDEVIAALHARGVVDVLLEGGPRLAGAFLAAGRVDRVLAHVAPALLGAGAAALGDAGVGTIGDILRLHVARVELVGGDILIDALVGAAPGAAAPAGAADGQVVATVSAPRPADRSGSTPDGSGP</sequence>
<keyword evidence="11" id="KW-0511">Multifunctional enzyme</keyword>
<comment type="pathway">
    <text evidence="3 14">Cofactor biosynthesis; riboflavin biosynthesis; 5-amino-6-(D-ribitylamino)uracil from GTP: step 3/4.</text>
</comment>
<dbReference type="GO" id="GO:0008270">
    <property type="term" value="F:zinc ion binding"/>
    <property type="evidence" value="ECO:0007669"/>
    <property type="project" value="InterPro"/>
</dbReference>
<feature type="binding site" evidence="16">
    <location>
        <position position="208"/>
    </location>
    <ligand>
        <name>substrate</name>
    </ligand>
</feature>
<dbReference type="NCBIfam" id="TIGR00326">
    <property type="entry name" value="eubact_ribD"/>
    <property type="match status" value="1"/>
</dbReference>
<comment type="function">
    <text evidence="1 14">Converts 2,5-diamino-6-(ribosylamino)-4(3h)-pyrimidinone 5'-phosphate into 5-amino-6-(ribosylamino)-2,4(1h,3h)-pyrimidinedione 5'-phosphate.</text>
</comment>
<feature type="binding site" evidence="16">
    <location>
        <position position="220"/>
    </location>
    <ligand>
        <name>NADP(+)</name>
        <dbReference type="ChEBI" id="CHEBI:58349"/>
    </ligand>
</feature>
<dbReference type="Gene3D" id="3.40.140.10">
    <property type="entry name" value="Cytidine Deaminase, domain 2"/>
    <property type="match status" value="1"/>
</dbReference>
<evidence type="ECO:0000256" key="7">
    <source>
        <dbReference type="ARBA" id="ARBA00022723"/>
    </source>
</evidence>
<protein>
    <recommendedName>
        <fullName evidence="14">Riboflavin biosynthesis protein RibD</fullName>
    </recommendedName>
    <domain>
        <recommendedName>
            <fullName evidence="14">Diaminohydroxyphosphoribosylaminopyrimidine deaminase</fullName>
            <shortName evidence="14">DRAP deaminase</shortName>
            <ecNumber evidence="14">3.5.4.26</ecNumber>
        </recommendedName>
        <alternativeName>
            <fullName evidence="14">Riboflavin-specific deaminase</fullName>
        </alternativeName>
    </domain>
    <domain>
        <recommendedName>
            <fullName evidence="14">5-amino-6-(5-phosphoribosylamino)uracil reductase</fullName>
            <ecNumber evidence="14">1.1.1.193</ecNumber>
        </recommendedName>
        <alternativeName>
            <fullName evidence="14">HTP reductase</fullName>
        </alternativeName>
    </domain>
</protein>
<feature type="binding site" evidence="17">
    <location>
        <position position="95"/>
    </location>
    <ligand>
        <name>Zn(2+)</name>
        <dbReference type="ChEBI" id="CHEBI:29105"/>
        <note>catalytic</note>
    </ligand>
</feature>
<keyword evidence="9 14" id="KW-0521">NADP</keyword>
<dbReference type="EC" id="3.5.4.26" evidence="14"/>
<dbReference type="InterPro" id="IPR002125">
    <property type="entry name" value="CMP_dCMP_dom"/>
</dbReference>
<dbReference type="InterPro" id="IPR016192">
    <property type="entry name" value="APOBEC/CMP_deaminase_Zn-bd"/>
</dbReference>
<feature type="binding site" evidence="16">
    <location>
        <begin position="291"/>
        <end position="297"/>
    </location>
    <ligand>
        <name>NADP(+)</name>
        <dbReference type="ChEBI" id="CHEBI:58349"/>
    </ligand>
</feature>
<dbReference type="PROSITE" id="PS51747">
    <property type="entry name" value="CYT_DCMP_DEAMINASES_2"/>
    <property type="match status" value="1"/>
</dbReference>
<evidence type="ECO:0000256" key="1">
    <source>
        <dbReference type="ARBA" id="ARBA00002151"/>
    </source>
</evidence>
<dbReference type="InterPro" id="IPR024072">
    <property type="entry name" value="DHFR-like_dom_sf"/>
</dbReference>
<organism evidence="20 21">
    <name type="scientific">Pseudonocardia sulfidoxydans NBRC 16205</name>
    <dbReference type="NCBI Taxonomy" id="1223511"/>
    <lineage>
        <taxon>Bacteria</taxon>
        <taxon>Bacillati</taxon>
        <taxon>Actinomycetota</taxon>
        <taxon>Actinomycetes</taxon>
        <taxon>Pseudonocardiales</taxon>
        <taxon>Pseudonocardiaceae</taxon>
        <taxon>Pseudonocardia</taxon>
    </lineage>
</organism>
<dbReference type="Gene3D" id="3.40.430.10">
    <property type="entry name" value="Dihydrofolate Reductase, subunit A"/>
    <property type="match status" value="2"/>
</dbReference>
<dbReference type="GO" id="GO:0008835">
    <property type="term" value="F:diaminohydroxyphosphoribosylaminopyrimidine deaminase activity"/>
    <property type="evidence" value="ECO:0007669"/>
    <property type="project" value="UniProtKB-EC"/>
</dbReference>
<comment type="similarity">
    <text evidence="4 14">In the N-terminal section; belongs to the cytidine and deoxycytidylate deaminase family.</text>
</comment>
<evidence type="ECO:0000256" key="2">
    <source>
        <dbReference type="ARBA" id="ARBA00004882"/>
    </source>
</evidence>
<evidence type="ECO:0000256" key="6">
    <source>
        <dbReference type="ARBA" id="ARBA00022619"/>
    </source>
</evidence>
<evidence type="ECO:0000256" key="15">
    <source>
        <dbReference type="PIRSR" id="PIRSR006769-1"/>
    </source>
</evidence>
<feature type="binding site" evidence="16">
    <location>
        <position position="228"/>
    </location>
    <ligand>
        <name>substrate</name>
    </ligand>
</feature>
<evidence type="ECO:0000256" key="8">
    <source>
        <dbReference type="ARBA" id="ARBA00022833"/>
    </source>
</evidence>
<evidence type="ECO:0000256" key="14">
    <source>
        <dbReference type="PIRNR" id="PIRNR006769"/>
    </source>
</evidence>
<dbReference type="PANTHER" id="PTHR38011:SF7">
    <property type="entry name" value="2,5-DIAMINO-6-RIBOSYLAMINO-4(3H)-PYRIMIDINONE 5'-PHOSPHATE REDUCTASE"/>
    <property type="match status" value="1"/>
</dbReference>
<reference evidence="20 21" key="1">
    <citation type="submission" date="2019-07" db="EMBL/GenBank/DDBJ databases">
        <title>Whole genome shotgun sequence of Pseudonocardia sulfidoxydans NBRC 16205.</title>
        <authorList>
            <person name="Hosoyama A."/>
            <person name="Uohara A."/>
            <person name="Ohji S."/>
            <person name="Ichikawa N."/>
        </authorList>
    </citation>
    <scope>NUCLEOTIDE SEQUENCE [LARGE SCALE GENOMIC DNA]</scope>
    <source>
        <strain evidence="20 21">NBRC 16205</strain>
    </source>
</reference>
<comment type="caution">
    <text evidence="20">The sequence shown here is derived from an EMBL/GenBank/DDBJ whole genome shotgun (WGS) entry which is preliminary data.</text>
</comment>
<feature type="binding site" evidence="16">
    <location>
        <position position="194"/>
    </location>
    <ligand>
        <name>NADP(+)</name>
        <dbReference type="ChEBI" id="CHEBI:58349"/>
    </ligand>
</feature>
<dbReference type="Pfam" id="PF00383">
    <property type="entry name" value="dCMP_cyt_deam_1"/>
    <property type="match status" value="1"/>
</dbReference>
<dbReference type="SUPFAM" id="SSF53927">
    <property type="entry name" value="Cytidine deaminase-like"/>
    <property type="match status" value="1"/>
</dbReference>
<feature type="binding site" evidence="16">
    <location>
        <position position="224"/>
    </location>
    <ligand>
        <name>NADP(+)</name>
        <dbReference type="ChEBI" id="CHEBI:58349"/>
    </ligand>
</feature>
<comment type="catalytic activity">
    <reaction evidence="12 14">
        <text>5-amino-6-(5-phospho-D-ribitylamino)uracil + NADP(+) = 5-amino-6-(5-phospho-D-ribosylamino)uracil + NADPH + H(+)</text>
        <dbReference type="Rhea" id="RHEA:17845"/>
        <dbReference type="ChEBI" id="CHEBI:15378"/>
        <dbReference type="ChEBI" id="CHEBI:57783"/>
        <dbReference type="ChEBI" id="CHEBI:58349"/>
        <dbReference type="ChEBI" id="CHEBI:58421"/>
        <dbReference type="ChEBI" id="CHEBI:58453"/>
        <dbReference type="EC" id="1.1.1.193"/>
    </reaction>
</comment>
<comment type="similarity">
    <text evidence="5 14">In the C-terminal section; belongs to the HTP reductase family.</text>
</comment>
<feature type="binding site" evidence="16">
    <location>
        <position position="289"/>
    </location>
    <ligand>
        <name>substrate</name>
    </ligand>
</feature>
<dbReference type="Proteomes" id="UP000321685">
    <property type="component" value="Unassembled WGS sequence"/>
</dbReference>
<evidence type="ECO:0000313" key="20">
    <source>
        <dbReference type="EMBL" id="GEL26491.1"/>
    </source>
</evidence>
<keyword evidence="14" id="KW-0378">Hydrolase</keyword>